<name>A0A0H5SK37_HERHM</name>
<dbReference type="AlphaFoldDB" id="A0A0H5SK37"/>
<keyword evidence="2" id="KW-1185">Reference proteome</keyword>
<evidence type="ECO:0008006" key="3">
    <source>
        <dbReference type="Google" id="ProtNLM"/>
    </source>
</evidence>
<proteinExistence type="predicted"/>
<protein>
    <recommendedName>
        <fullName evidence="3">DUF1444 family protein</fullName>
    </recommendedName>
</protein>
<evidence type="ECO:0000313" key="1">
    <source>
        <dbReference type="EMBL" id="CRZ35879.1"/>
    </source>
</evidence>
<sequence length="247" mass="28590">MLTVQEFVQNISEDFKKVFPEVSIENSFIRLGTGLTHVELPINSMYKEYQVTDFESIKRLYIKISNEILNQYKFRVDYNNVYPILKHTDFGNNAKIQFYRKRAFEDLDVLYVADMTDVFRFFTIDDDVDFNLLEQKAIENISKMTAALVPLNKGIPVYSLKYSTDYASSLLLSEAMKKQIQRKVGDDILIAVPSNSSFLVAKFNYSNKELLKYLIKTDNDPNKVSDSVYRLKNGIYTKVLKGDRGKG</sequence>
<gene>
    <name evidence="1" type="ORF">HHT355_2698</name>
</gene>
<dbReference type="RefSeq" id="WP_103203929.1">
    <property type="nucleotide sequence ID" value="NZ_CVTD020000029.1"/>
</dbReference>
<accession>A0A0H5SK37</accession>
<dbReference type="Proteomes" id="UP000236497">
    <property type="component" value="Unassembled WGS sequence"/>
</dbReference>
<organism evidence="1 2">
    <name type="scientific">Herbinix hemicellulosilytica</name>
    <dbReference type="NCBI Taxonomy" id="1564487"/>
    <lineage>
        <taxon>Bacteria</taxon>
        <taxon>Bacillati</taxon>
        <taxon>Bacillota</taxon>
        <taxon>Clostridia</taxon>
        <taxon>Lachnospirales</taxon>
        <taxon>Lachnospiraceae</taxon>
        <taxon>Herbinix</taxon>
    </lineage>
</organism>
<dbReference type="EMBL" id="CVTD020000029">
    <property type="protein sequence ID" value="CRZ35879.1"/>
    <property type="molecule type" value="Genomic_DNA"/>
</dbReference>
<reference evidence="1 2" key="1">
    <citation type="submission" date="2015-06" db="EMBL/GenBank/DDBJ databases">
        <authorList>
            <person name="Wibberg Daniel"/>
        </authorList>
    </citation>
    <scope>NUCLEOTIDE SEQUENCE [LARGE SCALE GENOMIC DNA]</scope>
    <source>
        <strain evidence="1 2">T3/55T</strain>
    </source>
</reference>
<evidence type="ECO:0000313" key="2">
    <source>
        <dbReference type="Proteomes" id="UP000236497"/>
    </source>
</evidence>